<feature type="transmembrane region" description="Helical" evidence="5">
    <location>
        <begin position="66"/>
        <end position="86"/>
    </location>
</feature>
<evidence type="ECO:0000256" key="5">
    <source>
        <dbReference type="SAM" id="Phobius"/>
    </source>
</evidence>
<dbReference type="AlphaFoldDB" id="A0A3A8IGL4"/>
<feature type="transmembrane region" description="Helical" evidence="5">
    <location>
        <begin position="43"/>
        <end position="60"/>
    </location>
</feature>
<evidence type="ECO:0000313" key="6">
    <source>
        <dbReference type="EMBL" id="NOK35289.1"/>
    </source>
</evidence>
<organism evidence="6 7">
    <name type="scientific">Corallococcus exercitus</name>
    <dbReference type="NCBI Taxonomy" id="2316736"/>
    <lineage>
        <taxon>Bacteria</taxon>
        <taxon>Pseudomonadati</taxon>
        <taxon>Myxococcota</taxon>
        <taxon>Myxococcia</taxon>
        <taxon>Myxococcales</taxon>
        <taxon>Cystobacterineae</taxon>
        <taxon>Myxococcaceae</taxon>
        <taxon>Corallococcus</taxon>
    </lineage>
</organism>
<dbReference type="RefSeq" id="WP_120525376.1">
    <property type="nucleotide sequence ID" value="NZ_JABFJV010000101.1"/>
</dbReference>
<dbReference type="GO" id="GO:0016020">
    <property type="term" value="C:membrane"/>
    <property type="evidence" value="ECO:0007669"/>
    <property type="project" value="UniProtKB-SubCell"/>
</dbReference>
<protein>
    <submittedName>
        <fullName evidence="6">DoxX family membrane protein</fullName>
    </submittedName>
</protein>
<feature type="transmembrane region" description="Helical" evidence="5">
    <location>
        <begin position="98"/>
        <end position="116"/>
    </location>
</feature>
<dbReference type="Pfam" id="PF13564">
    <property type="entry name" value="DoxX_2"/>
    <property type="match status" value="1"/>
</dbReference>
<dbReference type="PANTHER" id="PTHR36974:SF1">
    <property type="entry name" value="DOXX FAMILY MEMBRANE PROTEIN"/>
    <property type="match status" value="1"/>
</dbReference>
<sequence>MDVKTILQYVLALFMVAAGVNHFLKPRMYMRIMPPYLPWHRELVLLSGVAEVLLGIFLLVPATTRLAAWGLMTLFVAVFPANIHMAQHPEQFRKIPRALLWARLPLQVVLIAWALWYL</sequence>
<keyword evidence="7" id="KW-1185">Reference proteome</keyword>
<proteinExistence type="predicted"/>
<keyword evidence="3 5" id="KW-1133">Transmembrane helix</keyword>
<name>A0A3A8IGL4_9BACT</name>
<keyword evidence="4 5" id="KW-0472">Membrane</keyword>
<dbReference type="Proteomes" id="UP000563426">
    <property type="component" value="Unassembled WGS sequence"/>
</dbReference>
<dbReference type="EMBL" id="JABFJV010000101">
    <property type="protein sequence ID" value="NOK35289.1"/>
    <property type="molecule type" value="Genomic_DNA"/>
</dbReference>
<gene>
    <name evidence="6" type="ORF">HMI49_18980</name>
</gene>
<comment type="subcellular location">
    <subcellularLocation>
        <location evidence="1">Membrane</location>
        <topology evidence="1">Multi-pass membrane protein</topology>
    </subcellularLocation>
</comment>
<feature type="transmembrane region" description="Helical" evidence="5">
    <location>
        <begin position="6"/>
        <end position="23"/>
    </location>
</feature>
<keyword evidence="2 5" id="KW-0812">Transmembrane</keyword>
<evidence type="ECO:0000256" key="3">
    <source>
        <dbReference type="ARBA" id="ARBA00022989"/>
    </source>
</evidence>
<dbReference type="InterPro" id="IPR032808">
    <property type="entry name" value="DoxX"/>
</dbReference>
<accession>A0A3A8IGL4</accession>
<dbReference type="PANTHER" id="PTHR36974">
    <property type="entry name" value="MEMBRANE PROTEIN-RELATED"/>
    <property type="match status" value="1"/>
</dbReference>
<evidence type="ECO:0000256" key="2">
    <source>
        <dbReference type="ARBA" id="ARBA00022692"/>
    </source>
</evidence>
<reference evidence="6 7" key="1">
    <citation type="submission" date="2020-05" db="EMBL/GenBank/DDBJ databases">
        <authorList>
            <person name="Whitworth D."/>
        </authorList>
    </citation>
    <scope>NUCLEOTIDE SEQUENCE [LARGE SCALE GENOMIC DNA]</scope>
    <source>
        <strain evidence="6 7">AB043B</strain>
    </source>
</reference>
<comment type="caution">
    <text evidence="6">The sequence shown here is derived from an EMBL/GenBank/DDBJ whole genome shotgun (WGS) entry which is preliminary data.</text>
</comment>
<evidence type="ECO:0000313" key="7">
    <source>
        <dbReference type="Proteomes" id="UP000563426"/>
    </source>
</evidence>
<evidence type="ECO:0000256" key="4">
    <source>
        <dbReference type="ARBA" id="ARBA00023136"/>
    </source>
</evidence>
<evidence type="ECO:0000256" key="1">
    <source>
        <dbReference type="ARBA" id="ARBA00004141"/>
    </source>
</evidence>
<dbReference type="OrthoDB" id="3267646at2"/>